<evidence type="ECO:0000256" key="3">
    <source>
        <dbReference type="ARBA" id="ARBA00023002"/>
    </source>
</evidence>
<dbReference type="InterPro" id="IPR017900">
    <property type="entry name" value="4Fe4S_Fe_S_CS"/>
</dbReference>
<sequence length="762" mass="84897">MSKMDTINLENITSQEVLHQVEALCTAEEPAACASTCPLHIDGREICRLISSGDTLGAFKLYQKQAPFALILAYTCPAPCEKVCLRKDFGGALLMSELEKMLAKTEGKPEKAPLFIPKKGKKVAIIGGSLKGLSAAHYLAKKGYPVTLFEKTGTLGGKLLKGVPTELPLEVFESEMKILTSLKVKLEMNTEITNVQSLREDFDGVYVATTALTLAGSEDKLVIDTKEDANLPPGSVYEIFAGRRAGTTLDRLFQGVNVSAGREREGSYETTLFTNLENVTEKPQVVPEADTGYTKAEGIQEASRCLQCKCEMCVDKCGFLKEYGKNPRQYVREVYNNLAIAMGTHHANKMINTCALCQQCEAICPNGLDMSKVFLAAREKMVATGKMPPSAFEFGLLDMDYSMSENHFMAKHQPGFSTSKYLFFPGCQLTASEPDLVKRTYQDLQMELPGGVGLMLSCCGVLAKWAGEREQFARVKEQITLAWEDLGKPLVITACPTCQQTLKTEMGIAAKSLFEVLKEWRPGGQGSRQMVLHHACGSRHDEKTKAVVSELTSHLGIDFTKRPDLSAESPCCGYGGLVPVVDEEVAGKITKVALKQLSEDDKLPILTYCVNCRDRFLMQGQEAYHLLEVFYDGSAKTRHEPPTYSERQDNRRRLKIELLRELWEEEVEEQIEMELIINQELADKLEKTHILESDIRQVIGHAEATKERLIDPESGHYTAYYRLGNVTFWVEYLPQGTGYQVFNSYSHRMEFVLDDTLTKGRS</sequence>
<proteinExistence type="predicted"/>
<dbReference type="InterPro" id="IPR004017">
    <property type="entry name" value="Cys_rich_dom"/>
</dbReference>
<evidence type="ECO:0000313" key="9">
    <source>
        <dbReference type="Proteomes" id="UP001523565"/>
    </source>
</evidence>
<dbReference type="SUPFAM" id="SSF46548">
    <property type="entry name" value="alpha-helical ferredoxin"/>
    <property type="match status" value="2"/>
</dbReference>
<evidence type="ECO:0000313" key="8">
    <source>
        <dbReference type="EMBL" id="MCP1109639.1"/>
    </source>
</evidence>
<dbReference type="Proteomes" id="UP001523565">
    <property type="component" value="Unassembled WGS sequence"/>
</dbReference>
<dbReference type="InterPro" id="IPR051460">
    <property type="entry name" value="HdrC_iron-sulfur_subunit"/>
</dbReference>
<gene>
    <name evidence="8" type="ORF">NK118_05150</name>
</gene>
<dbReference type="Gene3D" id="3.50.50.60">
    <property type="entry name" value="FAD/NAD(P)-binding domain"/>
    <property type="match status" value="1"/>
</dbReference>
<organism evidence="8 9">
    <name type="scientific">Ohessyouella blattaphilus</name>
    <dbReference type="NCBI Taxonomy" id="2949333"/>
    <lineage>
        <taxon>Bacteria</taxon>
        <taxon>Bacillati</taxon>
        <taxon>Bacillota</taxon>
        <taxon>Clostridia</taxon>
        <taxon>Lachnospirales</taxon>
        <taxon>Lachnospiraceae</taxon>
        <taxon>Ohessyouella</taxon>
    </lineage>
</organism>
<dbReference type="EMBL" id="JAMZFV010000005">
    <property type="protein sequence ID" value="MCP1109639.1"/>
    <property type="molecule type" value="Genomic_DNA"/>
</dbReference>
<dbReference type="PROSITE" id="PS00198">
    <property type="entry name" value="4FE4S_FER_1"/>
    <property type="match status" value="1"/>
</dbReference>
<dbReference type="Gene3D" id="1.10.1060.10">
    <property type="entry name" value="Alpha-helical ferredoxin"/>
    <property type="match status" value="2"/>
</dbReference>
<feature type="domain" description="Cysteine-rich" evidence="6">
    <location>
        <begin position="531"/>
        <end position="613"/>
    </location>
</feature>
<keyword evidence="5" id="KW-0411">Iron-sulfur</keyword>
<feature type="domain" description="Cysteine-rich" evidence="6">
    <location>
        <begin position="421"/>
        <end position="503"/>
    </location>
</feature>
<keyword evidence="2" id="KW-0479">Metal-binding</keyword>
<evidence type="ECO:0000256" key="5">
    <source>
        <dbReference type="ARBA" id="ARBA00023014"/>
    </source>
</evidence>
<comment type="caution">
    <text evidence="8">The sequence shown here is derived from an EMBL/GenBank/DDBJ whole genome shotgun (WGS) entry which is preliminary data.</text>
</comment>
<dbReference type="Pfam" id="PF13450">
    <property type="entry name" value="NAD_binding_8"/>
    <property type="match status" value="1"/>
</dbReference>
<keyword evidence="1" id="KW-0004">4Fe-4S</keyword>
<accession>A0ABT1EGM0</accession>
<dbReference type="Pfam" id="PF02754">
    <property type="entry name" value="CCG"/>
    <property type="match status" value="2"/>
</dbReference>
<dbReference type="SUPFAM" id="SSF51905">
    <property type="entry name" value="FAD/NAD(P)-binding domain"/>
    <property type="match status" value="1"/>
</dbReference>
<dbReference type="Pfam" id="PF14691">
    <property type="entry name" value="Fer4_20"/>
    <property type="match status" value="1"/>
</dbReference>
<reference evidence="8 9" key="1">
    <citation type="journal article" date="2022" name="Genome Biol. Evol.">
        <title>Host diet, physiology and behaviors set the stage for Lachnospiraceae cladogenesis.</title>
        <authorList>
            <person name="Vera-Ponce De Leon A."/>
            <person name="Schneider M."/>
            <person name="Jahnes B.C."/>
            <person name="Sadowski V."/>
            <person name="Camuy-Velez L.A."/>
            <person name="Duan J."/>
            <person name="Sabree Z.L."/>
        </authorList>
    </citation>
    <scope>NUCLEOTIDE SEQUENCE [LARGE SCALE GENOMIC DNA]</scope>
    <source>
        <strain evidence="8 9">PAL227</strain>
    </source>
</reference>
<dbReference type="PANTHER" id="PTHR43255">
    <property type="entry name" value="IRON-SULFUR-BINDING OXIDOREDUCTASE FADF-RELATED-RELATED"/>
    <property type="match status" value="1"/>
</dbReference>
<keyword evidence="9" id="KW-1185">Reference proteome</keyword>
<evidence type="ECO:0000259" key="6">
    <source>
        <dbReference type="Pfam" id="PF02754"/>
    </source>
</evidence>
<protein>
    <submittedName>
        <fullName evidence="8">Heterodisulfide reductase-related iron-sulfur binding cluster</fullName>
    </submittedName>
</protein>
<dbReference type="InterPro" id="IPR009051">
    <property type="entry name" value="Helical_ferredxn"/>
</dbReference>
<evidence type="ECO:0000259" key="7">
    <source>
        <dbReference type="Pfam" id="PF14691"/>
    </source>
</evidence>
<evidence type="ECO:0000256" key="1">
    <source>
        <dbReference type="ARBA" id="ARBA00022485"/>
    </source>
</evidence>
<keyword evidence="3" id="KW-0560">Oxidoreductase</keyword>
<dbReference type="PANTHER" id="PTHR43255:SF1">
    <property type="entry name" value="IRON-SULFUR-BINDING OXIDOREDUCTASE FADF-RELATED"/>
    <property type="match status" value="1"/>
</dbReference>
<evidence type="ECO:0000256" key="4">
    <source>
        <dbReference type="ARBA" id="ARBA00023004"/>
    </source>
</evidence>
<dbReference type="InterPro" id="IPR028261">
    <property type="entry name" value="DPD_II"/>
</dbReference>
<dbReference type="InterPro" id="IPR036188">
    <property type="entry name" value="FAD/NAD-bd_sf"/>
</dbReference>
<name>A0ABT1EGM0_9FIRM</name>
<evidence type="ECO:0000256" key="2">
    <source>
        <dbReference type="ARBA" id="ARBA00022723"/>
    </source>
</evidence>
<dbReference type="RefSeq" id="WP_262068520.1">
    <property type="nucleotide sequence ID" value="NZ_JAMXOC010000005.1"/>
</dbReference>
<feature type="domain" description="Dihydroprymidine dehydrogenase" evidence="7">
    <location>
        <begin position="24"/>
        <end position="106"/>
    </location>
</feature>
<keyword evidence="4" id="KW-0408">Iron</keyword>
<dbReference type="NCBIfam" id="NF045663">
    <property type="entry name" value="diclust_near_Sec"/>
    <property type="match status" value="1"/>
</dbReference>
<dbReference type="Pfam" id="PF13534">
    <property type="entry name" value="Fer4_17"/>
    <property type="match status" value="1"/>
</dbReference>